<evidence type="ECO:0000313" key="1">
    <source>
        <dbReference type="EnsemblPlants" id="Solyc02g091620.2.1"/>
    </source>
</evidence>
<dbReference type="RefSeq" id="XP_069150122.1">
    <property type="nucleotide sequence ID" value="XM_069294021.1"/>
</dbReference>
<dbReference type="PaxDb" id="4081-Solyc02g091630.1.1"/>
<dbReference type="EnsemblPlants" id="Solyc02g091620.2.1">
    <property type="protein sequence ID" value="Solyc02g091620.2.1"/>
    <property type="gene ID" value="Solyc02g091620.2"/>
</dbReference>
<dbReference type="RefSeq" id="XP_069150123.1">
    <property type="nucleotide sequence ID" value="XM_069294022.1"/>
</dbReference>
<keyword evidence="2" id="KW-1185">Reference proteome</keyword>
<dbReference type="KEGG" id="sly:104645681"/>
<dbReference type="RefSeq" id="XP_069150127.1">
    <property type="nucleotide sequence ID" value="XM_069294026.1"/>
</dbReference>
<dbReference type="RefSeq" id="XP_069150130.1">
    <property type="nucleotide sequence ID" value="XM_069294029.1"/>
</dbReference>
<gene>
    <name evidence="1" type="primary">LOC104645681</name>
</gene>
<proteinExistence type="predicted"/>
<dbReference type="RefSeq" id="XP_069150124.1">
    <property type="nucleotide sequence ID" value="XM_069294023.1"/>
</dbReference>
<organism evidence="1">
    <name type="scientific">Solanum lycopersicum</name>
    <name type="common">Tomato</name>
    <name type="synonym">Lycopersicon esculentum</name>
    <dbReference type="NCBI Taxonomy" id="4081"/>
    <lineage>
        <taxon>Eukaryota</taxon>
        <taxon>Viridiplantae</taxon>
        <taxon>Streptophyta</taxon>
        <taxon>Embryophyta</taxon>
        <taxon>Tracheophyta</taxon>
        <taxon>Spermatophyta</taxon>
        <taxon>Magnoliopsida</taxon>
        <taxon>eudicotyledons</taxon>
        <taxon>Gunneridae</taxon>
        <taxon>Pentapetalae</taxon>
        <taxon>asterids</taxon>
        <taxon>lamiids</taxon>
        <taxon>Solanales</taxon>
        <taxon>Solanaceae</taxon>
        <taxon>Solanoideae</taxon>
        <taxon>Solaneae</taxon>
        <taxon>Solanum</taxon>
        <taxon>Solanum subgen. Lycopersicon</taxon>
    </lineage>
</organism>
<reference evidence="1" key="2">
    <citation type="submission" date="2019-01" db="UniProtKB">
        <authorList>
            <consortium name="EnsemblPlants"/>
        </authorList>
    </citation>
    <scope>IDENTIFICATION</scope>
    <source>
        <strain evidence="1">cv. Heinz 1706</strain>
    </source>
</reference>
<dbReference type="RefSeq" id="XP_069150131.1">
    <property type="nucleotide sequence ID" value="XM_069294030.1"/>
</dbReference>
<dbReference type="RefSeq" id="XP_069150119.1">
    <property type="nucleotide sequence ID" value="XM_069294018.1"/>
</dbReference>
<dbReference type="Gramene" id="Solyc02g091620.2.1">
    <property type="protein sequence ID" value="Solyc02g091620.2.1"/>
    <property type="gene ID" value="Solyc02g091620.2"/>
</dbReference>
<dbReference type="Proteomes" id="UP000004994">
    <property type="component" value="Chromosome 2"/>
</dbReference>
<dbReference type="RefSeq" id="XP_069150117.1">
    <property type="nucleotide sequence ID" value="XM_069294016.1"/>
</dbReference>
<dbReference type="RefSeq" id="XP_069150121.1">
    <property type="nucleotide sequence ID" value="XM_069294020.1"/>
</dbReference>
<sequence>MWKKRFRLRVAKLHFLPCSQRNLLESAFSREIQSSQNILCRSASEKHDPESRFLCQSKSSSRSIGSPAHCTAGVNWKSKSSAQPLSSNILPREDDFLDNKFSASVRSNYKSDCEAGSGWEDMIFKQL</sequence>
<dbReference type="GeneID" id="104645681"/>
<reference evidence="1" key="1">
    <citation type="journal article" date="2012" name="Nature">
        <title>The tomato genome sequence provides insights into fleshy fruit evolution.</title>
        <authorList>
            <consortium name="Tomato Genome Consortium"/>
        </authorList>
    </citation>
    <scope>NUCLEOTIDE SEQUENCE [LARGE SCALE GENOMIC DNA]</scope>
    <source>
        <strain evidence="1">cv. Heinz 1706</strain>
    </source>
</reference>
<dbReference type="RefSeq" id="XP_069150120.1">
    <property type="nucleotide sequence ID" value="XM_069294019.1"/>
</dbReference>
<protein>
    <submittedName>
        <fullName evidence="1">Uncharacterized protein</fullName>
    </submittedName>
</protein>
<dbReference type="RefSeq" id="XP_069150118.1">
    <property type="nucleotide sequence ID" value="XM_069294017.1"/>
</dbReference>
<name>A0A3Q7FCF6_SOLLC</name>
<dbReference type="RefSeq" id="XP_069150128.1">
    <property type="nucleotide sequence ID" value="XM_069294027.1"/>
</dbReference>
<dbReference type="AlphaFoldDB" id="A0A3Q7FCF6"/>
<evidence type="ECO:0000313" key="2">
    <source>
        <dbReference type="Proteomes" id="UP000004994"/>
    </source>
</evidence>
<dbReference type="RefSeq" id="XP_069150129.1">
    <property type="nucleotide sequence ID" value="XM_069294028.1"/>
</dbReference>
<dbReference type="RefSeq" id="XP_069150126.1">
    <property type="nucleotide sequence ID" value="XM_069294025.1"/>
</dbReference>
<dbReference type="InParanoid" id="A0A3Q7FCF6"/>
<accession>A0A3Q7FCF6</accession>
<dbReference type="STRING" id="4081.A0A3Q7FCF6"/>